<gene>
    <name evidence="1" type="ORF">S06H3_57267</name>
</gene>
<organism evidence="1">
    <name type="scientific">marine sediment metagenome</name>
    <dbReference type="NCBI Taxonomy" id="412755"/>
    <lineage>
        <taxon>unclassified sequences</taxon>
        <taxon>metagenomes</taxon>
        <taxon>ecological metagenomes</taxon>
    </lineage>
</organism>
<reference evidence="1" key="1">
    <citation type="journal article" date="2014" name="Front. Microbiol.">
        <title>High frequency of phylogenetically diverse reductive dehalogenase-homologous genes in deep subseafloor sedimentary metagenomes.</title>
        <authorList>
            <person name="Kawai M."/>
            <person name="Futagami T."/>
            <person name="Toyoda A."/>
            <person name="Takaki Y."/>
            <person name="Nishi S."/>
            <person name="Hori S."/>
            <person name="Arai W."/>
            <person name="Tsubouchi T."/>
            <person name="Morono Y."/>
            <person name="Uchiyama I."/>
            <person name="Ito T."/>
            <person name="Fujiyama A."/>
            <person name="Inagaki F."/>
            <person name="Takami H."/>
        </authorList>
    </citation>
    <scope>NUCLEOTIDE SEQUENCE</scope>
    <source>
        <strain evidence="1">Expedition CK06-06</strain>
    </source>
</reference>
<evidence type="ECO:0000313" key="1">
    <source>
        <dbReference type="EMBL" id="GAI58086.1"/>
    </source>
</evidence>
<protein>
    <submittedName>
        <fullName evidence="1">Uncharacterized protein</fullName>
    </submittedName>
</protein>
<name>X1QTG1_9ZZZZ</name>
<dbReference type="AlphaFoldDB" id="X1QTG1"/>
<proteinExistence type="predicted"/>
<sequence length="108" mass="12480">VMAIIKTMVGRRIIDGFRGVIDFYVYMGVPCARKWPRSQGKSQTPASIAQWPVWRNANELWRQLSPEVIRAYQDMTAGTNLTARDMFFRGYVSGTLRYFIPVDELEES</sequence>
<comment type="caution">
    <text evidence="1">The sequence shown here is derived from an EMBL/GenBank/DDBJ whole genome shotgun (WGS) entry which is preliminary data.</text>
</comment>
<feature type="non-terminal residue" evidence="1">
    <location>
        <position position="1"/>
    </location>
</feature>
<accession>X1QTG1</accession>
<dbReference type="EMBL" id="BARV01036939">
    <property type="protein sequence ID" value="GAI58086.1"/>
    <property type="molecule type" value="Genomic_DNA"/>
</dbReference>